<evidence type="ECO:0000259" key="12">
    <source>
        <dbReference type="PROSITE" id="PS50893"/>
    </source>
</evidence>
<dbReference type="Pfam" id="PF00005">
    <property type="entry name" value="ABC_tran"/>
    <property type="match status" value="1"/>
</dbReference>
<feature type="transmembrane region" description="Helical" evidence="11">
    <location>
        <begin position="107"/>
        <end position="132"/>
    </location>
</feature>
<dbReference type="EMBL" id="LT559118">
    <property type="protein sequence ID" value="SBO92717.1"/>
    <property type="molecule type" value="Genomic_DNA"/>
</dbReference>
<dbReference type="SUPFAM" id="SSF52540">
    <property type="entry name" value="P-loop containing nucleoside triphosphate hydrolases"/>
    <property type="match status" value="1"/>
</dbReference>
<dbReference type="GO" id="GO:0005886">
    <property type="term" value="C:plasma membrane"/>
    <property type="evidence" value="ECO:0007669"/>
    <property type="project" value="UniProtKB-SubCell"/>
</dbReference>
<comment type="subcellular location">
    <subcellularLocation>
        <location evidence="11">Cell membrane</location>
        <topology evidence="11">Multi-pass membrane protein</topology>
    </subcellularLocation>
    <subcellularLocation>
        <location evidence="2">Cell membrane</location>
        <topology evidence="2">Peripheral membrane protein</topology>
    </subcellularLocation>
    <subcellularLocation>
        <location evidence="1">Membrane</location>
        <topology evidence="1">Multi-pass membrane protein</topology>
    </subcellularLocation>
</comment>
<dbReference type="InterPro" id="IPR003593">
    <property type="entry name" value="AAA+_ATPase"/>
</dbReference>
<dbReference type="RefSeq" id="WP_225271963.1">
    <property type="nucleotide sequence ID" value="NZ_CP084058.1"/>
</dbReference>
<dbReference type="GO" id="GO:0005524">
    <property type="term" value="F:ATP binding"/>
    <property type="evidence" value="ECO:0007669"/>
    <property type="project" value="UniProtKB-KW"/>
</dbReference>
<dbReference type="InterPro" id="IPR000515">
    <property type="entry name" value="MetI-like"/>
</dbReference>
<keyword evidence="5" id="KW-1003">Cell membrane</keyword>
<feature type="transmembrane region" description="Helical" evidence="11">
    <location>
        <begin position="186"/>
        <end position="208"/>
    </location>
</feature>
<dbReference type="GO" id="GO:0015833">
    <property type="term" value="P:peptide transport"/>
    <property type="evidence" value="ECO:0007669"/>
    <property type="project" value="InterPro"/>
</dbReference>
<dbReference type="InterPro" id="IPR050388">
    <property type="entry name" value="ABC_Ni/Peptide_Import"/>
</dbReference>
<comment type="similarity">
    <text evidence="11">Belongs to the binding-protein-dependent transport system permease family.</text>
</comment>
<keyword evidence="9 11" id="KW-1133">Transmembrane helix</keyword>
<dbReference type="GO" id="GO:0016887">
    <property type="term" value="F:ATP hydrolysis activity"/>
    <property type="evidence" value="ECO:0007669"/>
    <property type="project" value="InterPro"/>
</dbReference>
<evidence type="ECO:0000256" key="8">
    <source>
        <dbReference type="ARBA" id="ARBA00022840"/>
    </source>
</evidence>
<keyword evidence="6 11" id="KW-0812">Transmembrane</keyword>
<dbReference type="SUPFAM" id="SSF161098">
    <property type="entry name" value="MetI-like"/>
    <property type="match status" value="1"/>
</dbReference>
<reference evidence="14" key="1">
    <citation type="submission" date="2016-04" db="EMBL/GenBank/DDBJ databases">
        <authorList>
            <person name="Evans L.H."/>
            <person name="Alamgir A."/>
            <person name="Owens N."/>
            <person name="Weber N.D."/>
            <person name="Virtaneva K."/>
            <person name="Barbian K."/>
            <person name="Babar A."/>
            <person name="Rosenke K."/>
        </authorList>
    </citation>
    <scope>NUCLEOTIDE SEQUENCE</scope>
    <source>
        <strain evidence="14">Nono1</strain>
    </source>
</reference>
<dbReference type="FunFam" id="3.40.50.300:FF:000016">
    <property type="entry name" value="Oligopeptide ABC transporter ATP-binding component"/>
    <property type="match status" value="1"/>
</dbReference>
<dbReference type="InterPro" id="IPR013563">
    <property type="entry name" value="Oligopep_ABC_C"/>
</dbReference>
<evidence type="ECO:0000256" key="1">
    <source>
        <dbReference type="ARBA" id="ARBA00004141"/>
    </source>
</evidence>
<dbReference type="GO" id="GO:0055085">
    <property type="term" value="P:transmembrane transport"/>
    <property type="evidence" value="ECO:0007669"/>
    <property type="project" value="InterPro"/>
</dbReference>
<dbReference type="InterPro" id="IPR035906">
    <property type="entry name" value="MetI-like_sf"/>
</dbReference>
<dbReference type="PROSITE" id="PS00211">
    <property type="entry name" value="ABC_TRANSPORTER_1"/>
    <property type="match status" value="1"/>
</dbReference>
<evidence type="ECO:0000256" key="3">
    <source>
        <dbReference type="ARBA" id="ARBA00005417"/>
    </source>
</evidence>
<dbReference type="Gene3D" id="1.10.3720.10">
    <property type="entry name" value="MetI-like"/>
    <property type="match status" value="1"/>
</dbReference>
<comment type="similarity">
    <text evidence="3">Belongs to the ABC transporter superfamily.</text>
</comment>
<dbReference type="NCBIfam" id="TIGR01727">
    <property type="entry name" value="oligo_HPY"/>
    <property type="match status" value="1"/>
</dbReference>
<evidence type="ECO:0000256" key="11">
    <source>
        <dbReference type="RuleBase" id="RU363032"/>
    </source>
</evidence>
<evidence type="ECO:0000256" key="9">
    <source>
        <dbReference type="ARBA" id="ARBA00022989"/>
    </source>
</evidence>
<feature type="transmembrane region" description="Helical" evidence="11">
    <location>
        <begin position="75"/>
        <end position="100"/>
    </location>
</feature>
<dbReference type="Pfam" id="PF00528">
    <property type="entry name" value="BPD_transp_1"/>
    <property type="match status" value="1"/>
</dbReference>
<evidence type="ECO:0000256" key="10">
    <source>
        <dbReference type="ARBA" id="ARBA00023136"/>
    </source>
</evidence>
<dbReference type="PANTHER" id="PTHR43297">
    <property type="entry name" value="OLIGOPEPTIDE TRANSPORT ATP-BINDING PROTEIN APPD"/>
    <property type="match status" value="1"/>
</dbReference>
<evidence type="ECO:0000256" key="6">
    <source>
        <dbReference type="ARBA" id="ARBA00022692"/>
    </source>
</evidence>
<keyword evidence="10 11" id="KW-0472">Membrane</keyword>
<keyword evidence="7" id="KW-0547">Nucleotide-binding</keyword>
<evidence type="ECO:0000259" key="13">
    <source>
        <dbReference type="PROSITE" id="PS50928"/>
    </source>
</evidence>
<dbReference type="PROSITE" id="PS50893">
    <property type="entry name" value="ABC_TRANSPORTER_2"/>
    <property type="match status" value="1"/>
</dbReference>
<sequence length="634" mass="68740">MRRRLRRSLGLGVWLAAGWIGLVLLAALLADLLPFARYDETLAGPPQSGPSAAHPFGTDGLGRDVLSRVVYGARVSLGVGIGAVLLGLGIGAPLGILAGYRRRAADAVIMAVNDVAQAFPALVFALAVVAFAGANLRNVLIVLGVLGVPSWVRLIRGATLTFAEREFVLAARVLGTRDRRILWREIVPNVAVPAASYAFIGMAVVVVAEGSLAFLGLSVQAPTPTWGGLINEGRTIMETAPHVVLAPSIVMFLTVLSFNLVGDRLRAMTDVREIGLEPVRQAAATPMPTATHAIHDTLLQAEELRTHFVTPRGVVKAVDGVSFTLDRGRTLAIVGESGSGKSMLIRSILGLLPGTSVRGGHVYLSGDDLTTYSPAEMRSVLGRRLGTVFQDPMTALNPVRTIGTQVMEPLRVHLRMSRRQARAEAVQLLASVGIPDPARMLRRYPHQLSGGMRQRVTIAMALSCRPDVLFADEPTTALDVTIQDQVLRLLHRLREERDMAVVLVSHDLSVVAEWADEVIVMYAGKVVERGPAAQVFERPRMPYTESLLQAAPRLTDPVHHRLRVIPGRPPDLAHLPPGCAFRARCPYAQERCELEAPPLFEDGPHHHQYACWYPRQTRDSEPADVESGVESRGR</sequence>
<dbReference type="PANTHER" id="PTHR43297:SF2">
    <property type="entry name" value="DIPEPTIDE TRANSPORT ATP-BINDING PROTEIN DPPD"/>
    <property type="match status" value="1"/>
</dbReference>
<dbReference type="CDD" id="cd03257">
    <property type="entry name" value="ABC_NikE_OppD_transporters"/>
    <property type="match status" value="1"/>
</dbReference>
<dbReference type="SMART" id="SM00382">
    <property type="entry name" value="AAA"/>
    <property type="match status" value="1"/>
</dbReference>
<dbReference type="CDD" id="cd06261">
    <property type="entry name" value="TM_PBP2"/>
    <property type="match status" value="1"/>
</dbReference>
<evidence type="ECO:0000256" key="2">
    <source>
        <dbReference type="ARBA" id="ARBA00004202"/>
    </source>
</evidence>
<organism evidence="14">
    <name type="scientific">Nonomuraea gerenzanensis</name>
    <dbReference type="NCBI Taxonomy" id="93944"/>
    <lineage>
        <taxon>Bacteria</taxon>
        <taxon>Bacillati</taxon>
        <taxon>Actinomycetota</taxon>
        <taxon>Actinomycetes</taxon>
        <taxon>Streptosporangiales</taxon>
        <taxon>Streptosporangiaceae</taxon>
        <taxon>Nonomuraea</taxon>
    </lineage>
</organism>
<protein>
    <submittedName>
        <fullName evidence="14">Oligopeptide transport system permease protein OppB (TC 3.A.1.5.1)</fullName>
    </submittedName>
</protein>
<evidence type="ECO:0000256" key="7">
    <source>
        <dbReference type="ARBA" id="ARBA00022741"/>
    </source>
</evidence>
<evidence type="ECO:0000313" key="14">
    <source>
        <dbReference type="EMBL" id="SBO92717.1"/>
    </source>
</evidence>
<feature type="transmembrane region" description="Helical" evidence="11">
    <location>
        <begin position="138"/>
        <end position="155"/>
    </location>
</feature>
<name>A0A1M4E1K0_9ACTN</name>
<accession>A0A1M4E1K0</accession>
<feature type="domain" description="ABC transmembrane type-1" evidence="13">
    <location>
        <begin position="73"/>
        <end position="262"/>
    </location>
</feature>
<feature type="transmembrane region" description="Helical" evidence="11">
    <location>
        <begin position="12"/>
        <end position="30"/>
    </location>
</feature>
<dbReference type="InterPro" id="IPR003439">
    <property type="entry name" value="ABC_transporter-like_ATP-bd"/>
</dbReference>
<keyword evidence="8" id="KW-0067">ATP-binding</keyword>
<keyword evidence="4 11" id="KW-0813">Transport</keyword>
<gene>
    <name evidence="14" type="ORF">BN4615_P2231</name>
</gene>
<dbReference type="PROSITE" id="PS50928">
    <property type="entry name" value="ABC_TM1"/>
    <property type="match status" value="1"/>
</dbReference>
<dbReference type="Gene3D" id="3.40.50.300">
    <property type="entry name" value="P-loop containing nucleotide triphosphate hydrolases"/>
    <property type="match status" value="1"/>
</dbReference>
<feature type="transmembrane region" description="Helical" evidence="11">
    <location>
        <begin position="243"/>
        <end position="262"/>
    </location>
</feature>
<evidence type="ECO:0000256" key="4">
    <source>
        <dbReference type="ARBA" id="ARBA00022448"/>
    </source>
</evidence>
<evidence type="ECO:0000256" key="5">
    <source>
        <dbReference type="ARBA" id="ARBA00022475"/>
    </source>
</evidence>
<dbReference type="AlphaFoldDB" id="A0A1M4E1K0"/>
<proteinExistence type="inferred from homology"/>
<dbReference type="InterPro" id="IPR017871">
    <property type="entry name" value="ABC_transporter-like_CS"/>
</dbReference>
<feature type="domain" description="ABC transporter" evidence="12">
    <location>
        <begin position="299"/>
        <end position="548"/>
    </location>
</feature>
<dbReference type="Pfam" id="PF08352">
    <property type="entry name" value="oligo_HPY"/>
    <property type="match status" value="1"/>
</dbReference>
<dbReference type="InterPro" id="IPR027417">
    <property type="entry name" value="P-loop_NTPase"/>
</dbReference>